<evidence type="ECO:0000313" key="3">
    <source>
        <dbReference type="Proteomes" id="UP000272503"/>
    </source>
</evidence>
<feature type="transmembrane region" description="Helical" evidence="1">
    <location>
        <begin position="116"/>
        <end position="133"/>
    </location>
</feature>
<organism evidence="2 3">
    <name type="scientific">Mycetocola tolaasinivorans</name>
    <dbReference type="NCBI Taxonomy" id="76635"/>
    <lineage>
        <taxon>Bacteria</taxon>
        <taxon>Bacillati</taxon>
        <taxon>Actinomycetota</taxon>
        <taxon>Actinomycetes</taxon>
        <taxon>Micrococcales</taxon>
        <taxon>Microbacteriaceae</taxon>
        <taxon>Mycetocola</taxon>
    </lineage>
</organism>
<keyword evidence="1" id="KW-0472">Membrane</keyword>
<keyword evidence="1" id="KW-1133">Transmembrane helix</keyword>
<reference evidence="2 3" key="1">
    <citation type="submission" date="2018-10" db="EMBL/GenBank/DDBJ databases">
        <authorList>
            <person name="Li J."/>
        </authorList>
    </citation>
    <scope>NUCLEOTIDE SEQUENCE [LARGE SCALE GENOMIC DNA]</scope>
    <source>
        <strain evidence="2 3">IF 016277</strain>
    </source>
</reference>
<dbReference type="Proteomes" id="UP000272503">
    <property type="component" value="Unassembled WGS sequence"/>
</dbReference>
<evidence type="ECO:0008006" key="4">
    <source>
        <dbReference type="Google" id="ProtNLM"/>
    </source>
</evidence>
<dbReference type="EMBL" id="RCUX01000005">
    <property type="protein sequence ID" value="RLP75943.1"/>
    <property type="molecule type" value="Genomic_DNA"/>
</dbReference>
<feature type="transmembrane region" description="Helical" evidence="1">
    <location>
        <begin position="54"/>
        <end position="75"/>
    </location>
</feature>
<sequence length="153" mass="15895">MTATAASAHRKKLVPRIILTVALFWALVCAGVPGPVPIQFGGNDAPAAGGVPTWYVAIAIGLIMLVTIWAFRTGHATRTPDQRRGDLAALLIAQNLFGFALVLVGGSPALDLPVSWLPLAAAIVAATIGYFVTHRIVDTNPDTAPSVSEETGS</sequence>
<protein>
    <recommendedName>
        <fullName evidence="4">DUF1648 domain-containing protein</fullName>
    </recommendedName>
</protein>
<evidence type="ECO:0000256" key="1">
    <source>
        <dbReference type="SAM" id="Phobius"/>
    </source>
</evidence>
<keyword evidence="3" id="KW-1185">Reference proteome</keyword>
<evidence type="ECO:0000313" key="2">
    <source>
        <dbReference type="EMBL" id="RLP75943.1"/>
    </source>
</evidence>
<proteinExistence type="predicted"/>
<name>A0A3L7A6I4_9MICO</name>
<gene>
    <name evidence="2" type="ORF">D9V32_07200</name>
</gene>
<dbReference type="OrthoDB" id="5114360at2"/>
<accession>A0A3L7A6I4</accession>
<feature type="transmembrane region" description="Helical" evidence="1">
    <location>
        <begin position="87"/>
        <end position="110"/>
    </location>
</feature>
<keyword evidence="1" id="KW-0812">Transmembrane</keyword>
<dbReference type="RefSeq" id="WP_121648228.1">
    <property type="nucleotide sequence ID" value="NZ_RCUX01000005.1"/>
</dbReference>
<dbReference type="AlphaFoldDB" id="A0A3L7A6I4"/>
<comment type="caution">
    <text evidence="2">The sequence shown here is derived from an EMBL/GenBank/DDBJ whole genome shotgun (WGS) entry which is preliminary data.</text>
</comment>